<reference evidence="1" key="1">
    <citation type="submission" date="2023-07" db="EMBL/GenBank/DDBJ databases">
        <title>Chromosome-level genome assembly of Artemia franciscana.</title>
        <authorList>
            <person name="Jo E."/>
        </authorList>
    </citation>
    <scope>NUCLEOTIDE SEQUENCE</scope>
    <source>
        <tissue evidence="1">Whole body</tissue>
    </source>
</reference>
<dbReference type="Proteomes" id="UP001187531">
    <property type="component" value="Unassembled WGS sequence"/>
</dbReference>
<accession>A0AA88HAT3</accession>
<evidence type="ECO:0000313" key="2">
    <source>
        <dbReference type="Proteomes" id="UP001187531"/>
    </source>
</evidence>
<dbReference type="EMBL" id="JAVRJZ010000019">
    <property type="protein sequence ID" value="KAK2706879.1"/>
    <property type="molecule type" value="Genomic_DNA"/>
</dbReference>
<evidence type="ECO:0000313" key="1">
    <source>
        <dbReference type="EMBL" id="KAK2706879.1"/>
    </source>
</evidence>
<protein>
    <submittedName>
        <fullName evidence="1">Uncharacterized protein</fullName>
    </submittedName>
</protein>
<proteinExistence type="predicted"/>
<name>A0AA88HAT3_ARTSF</name>
<dbReference type="AlphaFoldDB" id="A0AA88HAT3"/>
<organism evidence="1 2">
    <name type="scientific">Artemia franciscana</name>
    <name type="common">Brine shrimp</name>
    <name type="synonym">Artemia sanfranciscana</name>
    <dbReference type="NCBI Taxonomy" id="6661"/>
    <lineage>
        <taxon>Eukaryota</taxon>
        <taxon>Metazoa</taxon>
        <taxon>Ecdysozoa</taxon>
        <taxon>Arthropoda</taxon>
        <taxon>Crustacea</taxon>
        <taxon>Branchiopoda</taxon>
        <taxon>Anostraca</taxon>
        <taxon>Artemiidae</taxon>
        <taxon>Artemia</taxon>
    </lineage>
</organism>
<keyword evidence="2" id="KW-1185">Reference proteome</keyword>
<gene>
    <name evidence="1" type="ORF">QYM36_014798</name>
</gene>
<sequence length="80" mass="8730">MSKQNKPQVTSCLSGCSQNKLIAIVGTELVQRIVAEVNEAHFFRVFAAGTQAFSHEERLAVGVRYIDVEGAVNECLLTCC</sequence>
<comment type="caution">
    <text evidence="1">The sequence shown here is derived from an EMBL/GenBank/DDBJ whole genome shotgun (WGS) entry which is preliminary data.</text>
</comment>